<name>A0A4U8TI71_9HELI</name>
<dbReference type="RefSeq" id="WP_052061054.1">
    <property type="nucleotide sequence ID" value="NZ_CAJUDB010000002.1"/>
</dbReference>
<evidence type="ECO:0000256" key="7">
    <source>
        <dbReference type="HAMAP-Rule" id="MF_00083"/>
    </source>
</evidence>
<accession>A0A4U8TI71</accession>
<feature type="binding site" evidence="7">
    <location>
        <position position="69"/>
    </location>
    <ligand>
        <name>tRNA</name>
        <dbReference type="ChEBI" id="CHEBI:17843"/>
    </ligand>
</feature>
<dbReference type="AlphaFoldDB" id="A0A4U8TI71"/>
<dbReference type="HAMAP" id="MF_00083">
    <property type="entry name" value="Pept_tRNA_hydro_bact"/>
    <property type="match status" value="1"/>
</dbReference>
<feature type="site" description="Discriminates between blocked and unblocked aminoacyl-tRNA" evidence="7">
    <location>
        <position position="11"/>
    </location>
</feature>
<dbReference type="GO" id="GO:0005737">
    <property type="term" value="C:cytoplasm"/>
    <property type="evidence" value="ECO:0007669"/>
    <property type="project" value="UniProtKB-SubCell"/>
</dbReference>
<sequence length="229" mass="26067">MSCLLVAGLGNPGVKYQNTRHNVGFMVLDFLSQDLGLVFSFDKKFNAQVATLQTDFHKVFFLKPQTFMNLSGESIAPFVRYFDIRHTMVVYDDIDLAFGDIRFKFGGSSGGHNGLKSIDKAMGEQYLRLRFGIGRNAQQDVVHYVLSDFSEQEKKHFLQVAPCMQEAIMHFCNTCEDDIQNILAFLQNHFTLRQSNKKNLKQDHCSQAIQELPKDKSISQDVLSQKGKI</sequence>
<evidence type="ECO:0000256" key="2">
    <source>
        <dbReference type="ARBA" id="ARBA00022555"/>
    </source>
</evidence>
<comment type="similarity">
    <text evidence="5 7 9">Belongs to the PTH family.</text>
</comment>
<dbReference type="InterPro" id="IPR001328">
    <property type="entry name" value="Pept_tRNA_hydro"/>
</dbReference>
<comment type="subcellular location">
    <subcellularLocation>
        <location evidence="7">Cytoplasm</location>
    </subcellularLocation>
</comment>
<dbReference type="InterPro" id="IPR018171">
    <property type="entry name" value="Pept_tRNA_hydro_CS"/>
</dbReference>
<evidence type="ECO:0000256" key="5">
    <source>
        <dbReference type="ARBA" id="ARBA00038063"/>
    </source>
</evidence>
<dbReference type="EMBL" id="JRMQ02000015">
    <property type="protein sequence ID" value="TLD99971.1"/>
    <property type="molecule type" value="Genomic_DNA"/>
</dbReference>
<dbReference type="Proteomes" id="UP000029707">
    <property type="component" value="Unassembled WGS sequence"/>
</dbReference>
<organism evidence="10 11">
    <name type="scientific">Helicobacter japonicus</name>
    <dbReference type="NCBI Taxonomy" id="425400"/>
    <lineage>
        <taxon>Bacteria</taxon>
        <taxon>Pseudomonadati</taxon>
        <taxon>Campylobacterota</taxon>
        <taxon>Epsilonproteobacteria</taxon>
        <taxon>Campylobacterales</taxon>
        <taxon>Helicobacteraceae</taxon>
        <taxon>Helicobacter</taxon>
    </lineage>
</organism>
<dbReference type="InterPro" id="IPR036416">
    <property type="entry name" value="Pept_tRNA_hydro_sf"/>
</dbReference>
<keyword evidence="11" id="KW-1185">Reference proteome</keyword>
<dbReference type="PROSITE" id="PS01196">
    <property type="entry name" value="PEPT_TRNA_HYDROL_2"/>
    <property type="match status" value="1"/>
</dbReference>
<evidence type="ECO:0000256" key="4">
    <source>
        <dbReference type="ARBA" id="ARBA00022884"/>
    </source>
</evidence>
<feature type="active site" description="Proton acceptor" evidence="7">
    <location>
        <position position="21"/>
    </location>
</feature>
<gene>
    <name evidence="7" type="primary">pth</name>
    <name evidence="10" type="ORF">LS65_008720</name>
</gene>
<comment type="function">
    <text evidence="7">Hydrolyzes ribosome-free peptidyl-tRNAs (with 1 or more amino acids incorporated), which drop off the ribosome during protein synthesis, or as a result of ribosome stalling.</text>
</comment>
<dbReference type="GO" id="GO:0004045">
    <property type="term" value="F:peptidyl-tRNA hydrolase activity"/>
    <property type="evidence" value="ECO:0007669"/>
    <property type="project" value="UniProtKB-UniRule"/>
</dbReference>
<comment type="function">
    <text evidence="7">Catalyzes the release of premature peptidyl moieties from peptidyl-tRNA molecules trapped in stalled 50S ribosomal subunits, and thus maintains levels of free tRNAs and 50S ribosomes.</text>
</comment>
<dbReference type="FunFam" id="3.40.50.1470:FF:000001">
    <property type="entry name" value="Peptidyl-tRNA hydrolase"/>
    <property type="match status" value="1"/>
</dbReference>
<proteinExistence type="inferred from homology"/>
<comment type="catalytic activity">
    <reaction evidence="7 8">
        <text>an N-acyl-L-alpha-aminoacyl-tRNA + H2O = an N-acyl-L-amino acid + a tRNA + H(+)</text>
        <dbReference type="Rhea" id="RHEA:54448"/>
        <dbReference type="Rhea" id="RHEA-COMP:10123"/>
        <dbReference type="Rhea" id="RHEA-COMP:13883"/>
        <dbReference type="ChEBI" id="CHEBI:15377"/>
        <dbReference type="ChEBI" id="CHEBI:15378"/>
        <dbReference type="ChEBI" id="CHEBI:59874"/>
        <dbReference type="ChEBI" id="CHEBI:78442"/>
        <dbReference type="ChEBI" id="CHEBI:138191"/>
        <dbReference type="EC" id="3.1.1.29"/>
    </reaction>
</comment>
<comment type="caution">
    <text evidence="10">The sequence shown here is derived from an EMBL/GenBank/DDBJ whole genome shotgun (WGS) entry which is preliminary data.</text>
</comment>
<comment type="subunit">
    <text evidence="7">Monomer.</text>
</comment>
<reference evidence="10 11" key="1">
    <citation type="journal article" date="2014" name="Genome Announc.">
        <title>Draft genome sequences of eight enterohepatic helicobacter species isolated from both laboratory and wild rodents.</title>
        <authorList>
            <person name="Sheh A."/>
            <person name="Shen Z."/>
            <person name="Fox J.G."/>
        </authorList>
    </citation>
    <scope>NUCLEOTIDE SEQUENCE [LARGE SCALE GENOMIC DNA]</scope>
    <source>
        <strain evidence="10 11">MIT 01-6451</strain>
    </source>
</reference>
<dbReference type="NCBIfam" id="TIGR00447">
    <property type="entry name" value="pth"/>
    <property type="match status" value="1"/>
</dbReference>
<dbReference type="GO" id="GO:0072344">
    <property type="term" value="P:rescue of stalled ribosome"/>
    <property type="evidence" value="ECO:0007669"/>
    <property type="project" value="UniProtKB-UniRule"/>
</dbReference>
<evidence type="ECO:0000313" key="11">
    <source>
        <dbReference type="Proteomes" id="UP000029707"/>
    </source>
</evidence>
<feature type="binding site" evidence="7">
    <location>
        <position position="113"/>
    </location>
    <ligand>
        <name>tRNA</name>
        <dbReference type="ChEBI" id="CHEBI:17843"/>
    </ligand>
</feature>
<dbReference type="Pfam" id="PF01195">
    <property type="entry name" value="Pept_tRNA_hydro"/>
    <property type="match status" value="1"/>
</dbReference>
<keyword evidence="2 7" id="KW-0820">tRNA-binding</keyword>
<dbReference type="CDD" id="cd00462">
    <property type="entry name" value="PTH"/>
    <property type="match status" value="1"/>
</dbReference>
<evidence type="ECO:0000256" key="9">
    <source>
        <dbReference type="RuleBase" id="RU004320"/>
    </source>
</evidence>
<feature type="site" description="Stabilizes the basic form of H active site to accept a proton" evidence="7">
    <location>
        <position position="92"/>
    </location>
</feature>
<keyword evidence="3 7" id="KW-0378">Hydrolase</keyword>
<dbReference type="PANTHER" id="PTHR17224:SF1">
    <property type="entry name" value="PEPTIDYL-TRNA HYDROLASE"/>
    <property type="match status" value="1"/>
</dbReference>
<protein>
    <recommendedName>
        <fullName evidence="6 7">Peptidyl-tRNA hydrolase</fullName>
        <shortName evidence="7">Pth</shortName>
        <ecNumber evidence="1 7">3.1.1.29</ecNumber>
    </recommendedName>
</protein>
<feature type="binding site" evidence="7">
    <location>
        <position position="16"/>
    </location>
    <ligand>
        <name>tRNA</name>
        <dbReference type="ChEBI" id="CHEBI:17843"/>
    </ligand>
</feature>
<dbReference type="OrthoDB" id="9800507at2"/>
<dbReference type="PROSITE" id="PS01195">
    <property type="entry name" value="PEPT_TRNA_HYDROL_1"/>
    <property type="match status" value="1"/>
</dbReference>
<dbReference type="GeneID" id="82321289"/>
<dbReference type="EC" id="3.1.1.29" evidence="1 7"/>
<dbReference type="SUPFAM" id="SSF53178">
    <property type="entry name" value="Peptidyl-tRNA hydrolase-like"/>
    <property type="match status" value="1"/>
</dbReference>
<evidence type="ECO:0000256" key="3">
    <source>
        <dbReference type="ARBA" id="ARBA00022801"/>
    </source>
</evidence>
<dbReference type="Gene3D" id="3.40.50.1470">
    <property type="entry name" value="Peptidyl-tRNA hydrolase"/>
    <property type="match status" value="1"/>
</dbReference>
<dbReference type="PANTHER" id="PTHR17224">
    <property type="entry name" value="PEPTIDYL-TRNA HYDROLASE"/>
    <property type="match status" value="1"/>
</dbReference>
<keyword evidence="4 7" id="KW-0694">RNA-binding</keyword>
<dbReference type="GO" id="GO:0006515">
    <property type="term" value="P:protein quality control for misfolded or incompletely synthesized proteins"/>
    <property type="evidence" value="ECO:0007669"/>
    <property type="project" value="UniProtKB-UniRule"/>
</dbReference>
<evidence type="ECO:0000256" key="8">
    <source>
        <dbReference type="RuleBase" id="RU000673"/>
    </source>
</evidence>
<dbReference type="GO" id="GO:0000049">
    <property type="term" value="F:tRNA binding"/>
    <property type="evidence" value="ECO:0007669"/>
    <property type="project" value="UniProtKB-UniRule"/>
</dbReference>
<keyword evidence="7" id="KW-0963">Cytoplasm</keyword>
<evidence type="ECO:0000256" key="6">
    <source>
        <dbReference type="ARBA" id="ARBA00050038"/>
    </source>
</evidence>
<evidence type="ECO:0000256" key="1">
    <source>
        <dbReference type="ARBA" id="ARBA00013260"/>
    </source>
</evidence>
<evidence type="ECO:0000313" key="10">
    <source>
        <dbReference type="EMBL" id="TLD99971.1"/>
    </source>
</evidence>
<feature type="binding site" evidence="7">
    <location>
        <position position="67"/>
    </location>
    <ligand>
        <name>tRNA</name>
        <dbReference type="ChEBI" id="CHEBI:17843"/>
    </ligand>
</feature>